<keyword evidence="4 10" id="KW-0808">Transferase</keyword>
<keyword evidence="5 10" id="KW-0548">Nucleotidyltransferase</keyword>
<keyword evidence="7 10" id="KW-0804">Transcription</keyword>
<dbReference type="GO" id="GO:0003899">
    <property type="term" value="F:DNA-directed RNA polymerase activity"/>
    <property type="evidence" value="ECO:0007669"/>
    <property type="project" value="UniProtKB-EC"/>
</dbReference>
<evidence type="ECO:0000256" key="9">
    <source>
        <dbReference type="PROSITE-ProRule" id="PRU00708"/>
    </source>
</evidence>
<accession>A0A835CX93</accession>
<sequence length="1303" mass="149955">MYRILKFRSIIHNKSCGNSFKINSQTTSKICSFCCDYHLKIPKTINYLSLRQKSTTINPALLPVSKVVKKKPIKYTDLVEEKNSNISNRKARVRNVTASHFSQLVNQPDTNLGQKTNSASYSSSCQVNSDNIADNSTKFYEKSLIDKDDPTNFLLQQDKFDRGTIIEDLQSSGVNDVASAMTFYNSIKEKQDKCLEEDESEHTTTETTTTTTTSTAPTTTETKETTAAVDKSVKLKTTKQQQQENEKEKYKFKRGQLQIESLNRSLKAYLRVCISSGMFGRAYHTIMHYRRKGYLNKESNILIDTSLWNVILQPYAASGNLTRVKEFWQILKKDKLEPTAKTFSGIYECYSNVDNENIEPKFLQQVYSQMTTMGITFDDVLNASRTRLDQYNKVLKTIRLLMPDFKPASLSKIESYNCSLLDNNLFDFDNIINNKKCNNKKLEEEKIRDKFRVQIANEVEGQVVIKSIEKFNNEDDTVVYFRNEVSKLEKNWKSIVFESFIRNIKNLKNDEHSPIASSMVLYPYLSVLSPQEYVNAVLYEVKRLAIGSETFSPTLRSLWRDLGKYINDKYEISEKKKLGYNKALELVYIDWYKNRNTNVNNRISWELSANKKSHNFDLELESIRWPTNVHINIGQFLYRIIFDDLKIDVNSVRPKSKQTNYQQAFFEINRSCGMKHSSKEIKPHPVLSKIYRQSKPETLSFPSSLIPVECPARPWTSIYSGGYLISRSDVVRVPQYAMEQWKRLEQSKNNQLLPSLDSLNQLASIPWTVNTKILDIQIKVFQDGGSDKLNVPRPRSSLLPVESIDKNASNDERKSYYKATLEYSQKKNEMYSLWCDALYRLSLANHFRNKIIWLPHNMDFRGRVYPIPPHLNHLGSDLARSILIFADGKPLGKNGLDWLKIHCINLTGLKKRESIANRLAYANEIIDTIIDSAKNPLDGNMWWVKSDEPWQTLAACTEIEAALKSSNPENYISHFPIHQDGSCNGLQHYAALGRDQIGAENVNLRPSEVPQDVYSRVATMVDELRKKDADNGLDTAQLLDGYVTRKVIKQTVMTTVYGVTKFGARLQIAKQLDNLDFPKEYVWKASLYLAEKTFESLRTMFDSARQIQDWFTDCAQMISDKKRKNVEWTTPLGLPVVQPYSKKVPTKSKMIEIATDSWESPNISKQKSAFAPNFIHSLDSCHMMLTSLHCEKAGITFVSVHDCYWTHPCTVEIMNKICREQFVALHSQPILENLSQSFVNTYLPSETPSNDDKQNQNNMDLTKILMERKASREDQLLHALLTKIPKKGHFNLSEVLKSTYFFS</sequence>
<evidence type="ECO:0000256" key="4">
    <source>
        <dbReference type="ARBA" id="ARBA00022679"/>
    </source>
</evidence>
<dbReference type="PROSITE" id="PS51375">
    <property type="entry name" value="PPR"/>
    <property type="match status" value="1"/>
</dbReference>
<dbReference type="FunFam" id="1.10.287.280:FF:000001">
    <property type="entry name" value="DNA-directed RNA polymerase"/>
    <property type="match status" value="1"/>
</dbReference>
<keyword evidence="3 10" id="KW-0240">DNA-directed RNA polymerase</keyword>
<dbReference type="InterPro" id="IPR002092">
    <property type="entry name" value="DNA-dir_Rpol_phage-type"/>
</dbReference>
<evidence type="ECO:0000259" key="12">
    <source>
        <dbReference type="SMART" id="SM01311"/>
    </source>
</evidence>
<evidence type="ECO:0000313" key="13">
    <source>
        <dbReference type="EMBL" id="KAF7996290.1"/>
    </source>
</evidence>
<keyword evidence="14" id="KW-1185">Reference proteome</keyword>
<dbReference type="PANTHER" id="PTHR10102">
    <property type="entry name" value="DNA-DIRECTED RNA POLYMERASE, MITOCHONDRIAL"/>
    <property type="match status" value="1"/>
</dbReference>
<gene>
    <name evidence="13" type="ORF">HCN44_001922</name>
</gene>
<dbReference type="EC" id="2.7.7.6" evidence="2 10"/>
<keyword evidence="6" id="KW-0809">Transit peptide</keyword>
<evidence type="ECO:0000256" key="5">
    <source>
        <dbReference type="ARBA" id="ARBA00022695"/>
    </source>
</evidence>
<dbReference type="EMBL" id="JACMRX010000001">
    <property type="protein sequence ID" value="KAF7996290.1"/>
    <property type="molecule type" value="Genomic_DNA"/>
</dbReference>
<feature type="domain" description="DNA-directed RNA polymerase N-terminal" evidence="12">
    <location>
        <begin position="452"/>
        <end position="764"/>
    </location>
</feature>
<dbReference type="OrthoDB" id="276422at2759"/>
<dbReference type="Pfam" id="PF00940">
    <property type="entry name" value="RNA_pol"/>
    <property type="match status" value="1"/>
</dbReference>
<evidence type="ECO:0000256" key="10">
    <source>
        <dbReference type="RuleBase" id="RU003805"/>
    </source>
</evidence>
<name>A0A835CX93_APHGI</name>
<comment type="caution">
    <text evidence="13">The sequence shown here is derived from an EMBL/GenBank/DDBJ whole genome shotgun (WGS) entry which is preliminary data.</text>
</comment>
<evidence type="ECO:0000256" key="3">
    <source>
        <dbReference type="ARBA" id="ARBA00022478"/>
    </source>
</evidence>
<protein>
    <recommendedName>
        <fullName evidence="2 10">DNA-directed RNA polymerase</fullName>
        <ecNumber evidence="2 10">2.7.7.6</ecNumber>
    </recommendedName>
</protein>
<comment type="catalytic activity">
    <reaction evidence="8 10">
        <text>RNA(n) + a ribonucleoside 5'-triphosphate = RNA(n+1) + diphosphate</text>
        <dbReference type="Rhea" id="RHEA:21248"/>
        <dbReference type="Rhea" id="RHEA-COMP:14527"/>
        <dbReference type="Rhea" id="RHEA-COMP:17342"/>
        <dbReference type="ChEBI" id="CHEBI:33019"/>
        <dbReference type="ChEBI" id="CHEBI:61557"/>
        <dbReference type="ChEBI" id="CHEBI:140395"/>
        <dbReference type="EC" id="2.7.7.6"/>
    </reaction>
</comment>
<dbReference type="Gene3D" id="1.25.40.10">
    <property type="entry name" value="Tetratricopeptide repeat domain"/>
    <property type="match status" value="1"/>
</dbReference>
<feature type="compositionally biased region" description="Low complexity" evidence="11">
    <location>
        <begin position="205"/>
        <end position="220"/>
    </location>
</feature>
<dbReference type="Proteomes" id="UP000639338">
    <property type="component" value="Unassembled WGS sequence"/>
</dbReference>
<dbReference type="GO" id="GO:0034245">
    <property type="term" value="C:mitochondrial DNA-directed RNA polymerase complex"/>
    <property type="evidence" value="ECO:0007669"/>
    <property type="project" value="TreeGrafter"/>
</dbReference>
<dbReference type="InterPro" id="IPR002885">
    <property type="entry name" value="PPR_rpt"/>
</dbReference>
<dbReference type="PROSITE" id="PS00489">
    <property type="entry name" value="RNA_POL_PHAGE_2"/>
    <property type="match status" value="1"/>
</dbReference>
<feature type="repeat" description="PPR" evidence="9">
    <location>
        <begin position="304"/>
        <end position="338"/>
    </location>
</feature>
<evidence type="ECO:0000256" key="8">
    <source>
        <dbReference type="ARBA" id="ARBA00048552"/>
    </source>
</evidence>
<evidence type="ECO:0000256" key="11">
    <source>
        <dbReference type="SAM" id="MobiDB-lite"/>
    </source>
</evidence>
<feature type="region of interest" description="Disordered" evidence="11">
    <location>
        <begin position="194"/>
        <end position="250"/>
    </location>
</feature>
<comment type="function">
    <text evidence="10">DNA-dependent RNA polymerase catalyzes the transcription of DNA into RNA using the four ribonucleoside triphosphates as substrates.</text>
</comment>
<evidence type="ECO:0000256" key="2">
    <source>
        <dbReference type="ARBA" id="ARBA00012418"/>
    </source>
</evidence>
<dbReference type="SMART" id="SM01311">
    <property type="entry name" value="RPOL_N"/>
    <property type="match status" value="1"/>
</dbReference>
<dbReference type="Gene3D" id="1.10.1320.10">
    <property type="entry name" value="DNA-directed RNA polymerase, N-terminal domain"/>
    <property type="match status" value="1"/>
</dbReference>
<dbReference type="SUPFAM" id="SSF56672">
    <property type="entry name" value="DNA/RNA polymerases"/>
    <property type="match status" value="1"/>
</dbReference>
<dbReference type="InterPro" id="IPR046950">
    <property type="entry name" value="DNA-dir_Rpol_C_phage-type"/>
</dbReference>
<dbReference type="GO" id="GO:0006390">
    <property type="term" value="P:mitochondrial transcription"/>
    <property type="evidence" value="ECO:0007669"/>
    <property type="project" value="TreeGrafter"/>
</dbReference>
<organism evidence="13 14">
    <name type="scientific">Aphidius gifuensis</name>
    <name type="common">Parasitoid wasp</name>
    <dbReference type="NCBI Taxonomy" id="684658"/>
    <lineage>
        <taxon>Eukaryota</taxon>
        <taxon>Metazoa</taxon>
        <taxon>Ecdysozoa</taxon>
        <taxon>Arthropoda</taxon>
        <taxon>Hexapoda</taxon>
        <taxon>Insecta</taxon>
        <taxon>Pterygota</taxon>
        <taxon>Neoptera</taxon>
        <taxon>Endopterygota</taxon>
        <taxon>Hymenoptera</taxon>
        <taxon>Apocrita</taxon>
        <taxon>Ichneumonoidea</taxon>
        <taxon>Braconidae</taxon>
        <taxon>Aphidiinae</taxon>
        <taxon>Aphidius</taxon>
    </lineage>
</organism>
<dbReference type="InterPro" id="IPR037159">
    <property type="entry name" value="RNA_POL_N_sf"/>
</dbReference>
<reference evidence="13 14" key="1">
    <citation type="submission" date="2020-08" db="EMBL/GenBank/DDBJ databases">
        <title>Aphidius gifuensis genome sequencing and assembly.</title>
        <authorList>
            <person name="Du Z."/>
        </authorList>
    </citation>
    <scope>NUCLEOTIDE SEQUENCE [LARGE SCALE GENOMIC DNA]</scope>
    <source>
        <strain evidence="13">YNYX2018</strain>
        <tissue evidence="13">Adults</tissue>
    </source>
</reference>
<dbReference type="Gene3D" id="1.10.287.280">
    <property type="match status" value="1"/>
</dbReference>
<dbReference type="Pfam" id="PF14700">
    <property type="entry name" value="RPOL_N"/>
    <property type="match status" value="1"/>
</dbReference>
<dbReference type="PROSITE" id="PS00900">
    <property type="entry name" value="RNA_POL_PHAGE_1"/>
    <property type="match status" value="1"/>
</dbReference>
<comment type="similarity">
    <text evidence="1 10">Belongs to the phage and mitochondrial RNA polymerase family.</text>
</comment>
<dbReference type="InterPro" id="IPR029262">
    <property type="entry name" value="RPOL_N"/>
</dbReference>
<dbReference type="PANTHER" id="PTHR10102:SF0">
    <property type="entry name" value="DNA-DIRECTED RNA POLYMERASE, MITOCHONDRIAL"/>
    <property type="match status" value="1"/>
</dbReference>
<dbReference type="InterPro" id="IPR011990">
    <property type="entry name" value="TPR-like_helical_dom_sf"/>
</dbReference>
<dbReference type="InterPro" id="IPR043502">
    <property type="entry name" value="DNA/RNA_pol_sf"/>
</dbReference>
<evidence type="ECO:0000256" key="7">
    <source>
        <dbReference type="ARBA" id="ARBA00023163"/>
    </source>
</evidence>
<dbReference type="Gene3D" id="1.10.150.20">
    <property type="entry name" value="5' to 3' exonuclease, C-terminal subdomain"/>
    <property type="match status" value="1"/>
</dbReference>
<evidence type="ECO:0000313" key="14">
    <source>
        <dbReference type="Proteomes" id="UP000639338"/>
    </source>
</evidence>
<evidence type="ECO:0000256" key="6">
    <source>
        <dbReference type="ARBA" id="ARBA00022946"/>
    </source>
</evidence>
<dbReference type="FunFam" id="1.10.150.20:FF:000031">
    <property type="entry name" value="DNA-directed RNA polymerase"/>
    <property type="match status" value="1"/>
</dbReference>
<evidence type="ECO:0000256" key="1">
    <source>
        <dbReference type="ARBA" id="ARBA00009493"/>
    </source>
</evidence>
<dbReference type="GO" id="GO:0071897">
    <property type="term" value="P:DNA biosynthetic process"/>
    <property type="evidence" value="ECO:0007669"/>
    <property type="project" value="UniProtKB-ARBA"/>
</dbReference>
<proteinExistence type="inferred from homology"/>
<dbReference type="GO" id="GO:0001018">
    <property type="term" value="F:mitochondrial promoter sequence-specific DNA binding"/>
    <property type="evidence" value="ECO:0007669"/>
    <property type="project" value="TreeGrafter"/>
</dbReference>